<reference evidence="2" key="1">
    <citation type="journal article" date="2023" name="Science">
        <title>Elucidation of the pathway for biosynthesis of saponin adjuvants from the soapbark tree.</title>
        <authorList>
            <person name="Reed J."/>
            <person name="Orme A."/>
            <person name="El-Demerdash A."/>
            <person name="Owen C."/>
            <person name="Martin L.B.B."/>
            <person name="Misra R.C."/>
            <person name="Kikuchi S."/>
            <person name="Rejzek M."/>
            <person name="Martin A.C."/>
            <person name="Harkess A."/>
            <person name="Leebens-Mack J."/>
            <person name="Louveau T."/>
            <person name="Stephenson M.J."/>
            <person name="Osbourn A."/>
        </authorList>
    </citation>
    <scope>NUCLEOTIDE SEQUENCE</scope>
    <source>
        <strain evidence="2">S10</strain>
    </source>
</reference>
<dbReference type="PANTHER" id="PTHR33914">
    <property type="entry name" value="18S PRE-RIBOSOMAL ASSEMBLY PROTEIN GAR2-LIKE PROTEIN"/>
    <property type="match status" value="1"/>
</dbReference>
<dbReference type="EMBL" id="JARAOO010000010">
    <property type="protein sequence ID" value="KAJ7953956.1"/>
    <property type="molecule type" value="Genomic_DNA"/>
</dbReference>
<gene>
    <name evidence="2" type="ORF">O6P43_025586</name>
</gene>
<evidence type="ECO:0000313" key="3">
    <source>
        <dbReference type="Proteomes" id="UP001163823"/>
    </source>
</evidence>
<proteinExistence type="predicted"/>
<keyword evidence="3" id="KW-1185">Reference proteome</keyword>
<accession>A0AAD7LAU1</accession>
<sequence>MKLDNDQVFFHPNLGIVPDPVSCESNGNRLDSDRFISGNKKAKEYENRVSVDLKSNEGGLDLSSYEMVAGENLSASGLERSMCIDHLKDDNVDVVRDFVAPVNHSSQAIESFEKSSQQVSHHFQHREPFEKSSDICTDKGITECELPELIVCYKESTDSVVKDICVDEGVPAWDKILFGNDVDENVACTVLPPEKDQNKEMRENNGGIDMPFPDAQDISSEMDSDKMCANQYQANYLMQTGKDATDKLADDVYKELVVLESKILMEVLNLEPSRSSVDMADEIEQDYVQISSEPALSSKAEESTSTSEETNFDSPTLVSAADEPSSGGLVSDHNNQSEIGTTTFHLDTSTPAACERKEFCQVGDRECVDSQNKSEPADLISDAQTVSGRVQHFLGESSFSAIGTLSSRINYSGPVAYSGNISLRSDSSTTSTRSFAFPVLQTEWNSSPERMAKADRRHFRKNRGWRKGLLCCKF</sequence>
<dbReference type="AlphaFoldDB" id="A0AAD7LAU1"/>
<name>A0AAD7LAU1_QUISA</name>
<dbReference type="EMBL" id="JARAOO010000010">
    <property type="protein sequence ID" value="KAJ7953957.1"/>
    <property type="molecule type" value="Genomic_DNA"/>
</dbReference>
<protein>
    <submittedName>
        <fullName evidence="2">18S pre-ribosomal assembly protein gar2-related</fullName>
    </submittedName>
</protein>
<comment type="caution">
    <text evidence="2">The sequence shown here is derived from an EMBL/GenBank/DDBJ whole genome shotgun (WGS) entry which is preliminary data.</text>
</comment>
<dbReference type="PANTHER" id="PTHR33914:SF2">
    <property type="entry name" value="OS02G0582100 PROTEIN"/>
    <property type="match status" value="1"/>
</dbReference>
<feature type="compositionally biased region" description="Polar residues" evidence="1">
    <location>
        <begin position="332"/>
        <end position="344"/>
    </location>
</feature>
<evidence type="ECO:0000313" key="2">
    <source>
        <dbReference type="EMBL" id="KAJ7953956.1"/>
    </source>
</evidence>
<dbReference type="Proteomes" id="UP001163823">
    <property type="component" value="Chromosome 10"/>
</dbReference>
<evidence type="ECO:0000256" key="1">
    <source>
        <dbReference type="SAM" id="MobiDB-lite"/>
    </source>
</evidence>
<feature type="region of interest" description="Disordered" evidence="1">
    <location>
        <begin position="289"/>
        <end position="344"/>
    </location>
</feature>
<dbReference type="InterPro" id="IPR040378">
    <property type="entry name" value="BASL"/>
</dbReference>
<organism evidence="2 3">
    <name type="scientific">Quillaja saponaria</name>
    <name type="common">Soap bark tree</name>
    <dbReference type="NCBI Taxonomy" id="32244"/>
    <lineage>
        <taxon>Eukaryota</taxon>
        <taxon>Viridiplantae</taxon>
        <taxon>Streptophyta</taxon>
        <taxon>Embryophyta</taxon>
        <taxon>Tracheophyta</taxon>
        <taxon>Spermatophyta</taxon>
        <taxon>Magnoliopsida</taxon>
        <taxon>eudicotyledons</taxon>
        <taxon>Gunneridae</taxon>
        <taxon>Pentapetalae</taxon>
        <taxon>rosids</taxon>
        <taxon>fabids</taxon>
        <taxon>Fabales</taxon>
        <taxon>Quillajaceae</taxon>
        <taxon>Quillaja</taxon>
    </lineage>
</organism>
<dbReference type="GO" id="GO:0009786">
    <property type="term" value="P:regulation of asymmetric cell division"/>
    <property type="evidence" value="ECO:0007669"/>
    <property type="project" value="InterPro"/>
</dbReference>